<feature type="region of interest" description="Disordered" evidence="1">
    <location>
        <begin position="82"/>
        <end position="102"/>
    </location>
</feature>
<sequence>MDPETNPCSKMDIFKLILELRLSTKASQMSCGEKFMVRRAKLRNDISMSKSKNIVSTVKHGGRGIMLRVCLVASDTTVNTVNGSVGQELPPNSSASNGQVEG</sequence>
<keyword evidence="3" id="KW-1185">Reference proteome</keyword>
<organism evidence="2 3">
    <name type="scientific">Characodon lateralis</name>
    <dbReference type="NCBI Taxonomy" id="208331"/>
    <lineage>
        <taxon>Eukaryota</taxon>
        <taxon>Metazoa</taxon>
        <taxon>Chordata</taxon>
        <taxon>Craniata</taxon>
        <taxon>Vertebrata</taxon>
        <taxon>Euteleostomi</taxon>
        <taxon>Actinopterygii</taxon>
        <taxon>Neopterygii</taxon>
        <taxon>Teleostei</taxon>
        <taxon>Neoteleostei</taxon>
        <taxon>Acanthomorphata</taxon>
        <taxon>Ovalentaria</taxon>
        <taxon>Atherinomorphae</taxon>
        <taxon>Cyprinodontiformes</taxon>
        <taxon>Goodeidae</taxon>
        <taxon>Characodon</taxon>
    </lineage>
</organism>
<protein>
    <submittedName>
        <fullName evidence="2">Uncharacterized protein</fullName>
    </submittedName>
</protein>
<accession>A0ABU7EQ49</accession>
<gene>
    <name evidence="2" type="ORF">CHARACLAT_029698</name>
</gene>
<name>A0ABU7EQ49_9TELE</name>
<proteinExistence type="predicted"/>
<evidence type="ECO:0000313" key="2">
    <source>
        <dbReference type="EMBL" id="MED6288764.1"/>
    </source>
</evidence>
<evidence type="ECO:0000313" key="3">
    <source>
        <dbReference type="Proteomes" id="UP001352852"/>
    </source>
</evidence>
<reference evidence="2 3" key="1">
    <citation type="submission" date="2021-06" db="EMBL/GenBank/DDBJ databases">
        <authorList>
            <person name="Palmer J.M."/>
        </authorList>
    </citation>
    <scope>NUCLEOTIDE SEQUENCE [LARGE SCALE GENOMIC DNA]</scope>
    <source>
        <strain evidence="2 3">CL_MEX2019</strain>
        <tissue evidence="2">Muscle</tissue>
    </source>
</reference>
<dbReference type="EMBL" id="JAHUTJ010061641">
    <property type="protein sequence ID" value="MED6288764.1"/>
    <property type="molecule type" value="Genomic_DNA"/>
</dbReference>
<dbReference type="Proteomes" id="UP001352852">
    <property type="component" value="Unassembled WGS sequence"/>
</dbReference>
<evidence type="ECO:0000256" key="1">
    <source>
        <dbReference type="SAM" id="MobiDB-lite"/>
    </source>
</evidence>
<comment type="caution">
    <text evidence="2">The sequence shown here is derived from an EMBL/GenBank/DDBJ whole genome shotgun (WGS) entry which is preliminary data.</text>
</comment>